<evidence type="ECO:0000313" key="2">
    <source>
        <dbReference type="Proteomes" id="UP000237347"/>
    </source>
</evidence>
<protein>
    <submittedName>
        <fullName evidence="1">U-box domain-containing protein 55</fullName>
    </submittedName>
</protein>
<proteinExistence type="predicted"/>
<name>A0AAW0M210_QUESU</name>
<dbReference type="Proteomes" id="UP000237347">
    <property type="component" value="Unassembled WGS sequence"/>
</dbReference>
<organism evidence="1 2">
    <name type="scientific">Quercus suber</name>
    <name type="common">Cork oak</name>
    <dbReference type="NCBI Taxonomy" id="58331"/>
    <lineage>
        <taxon>Eukaryota</taxon>
        <taxon>Viridiplantae</taxon>
        <taxon>Streptophyta</taxon>
        <taxon>Embryophyta</taxon>
        <taxon>Tracheophyta</taxon>
        <taxon>Spermatophyta</taxon>
        <taxon>Magnoliopsida</taxon>
        <taxon>eudicotyledons</taxon>
        <taxon>Gunneridae</taxon>
        <taxon>Pentapetalae</taxon>
        <taxon>rosids</taxon>
        <taxon>fabids</taxon>
        <taxon>Fagales</taxon>
        <taxon>Fagaceae</taxon>
        <taxon>Quercus</taxon>
    </lineage>
</organism>
<reference evidence="1 2" key="1">
    <citation type="journal article" date="2018" name="Sci. Data">
        <title>The draft genome sequence of cork oak.</title>
        <authorList>
            <person name="Ramos A.M."/>
            <person name="Usie A."/>
            <person name="Barbosa P."/>
            <person name="Barros P.M."/>
            <person name="Capote T."/>
            <person name="Chaves I."/>
            <person name="Simoes F."/>
            <person name="Abreu I."/>
            <person name="Carrasquinho I."/>
            <person name="Faro C."/>
            <person name="Guimaraes J.B."/>
            <person name="Mendonca D."/>
            <person name="Nobrega F."/>
            <person name="Rodrigues L."/>
            <person name="Saibo N.J.M."/>
            <person name="Varela M.C."/>
            <person name="Egas C."/>
            <person name="Matos J."/>
            <person name="Miguel C.M."/>
            <person name="Oliveira M.M."/>
            <person name="Ricardo C.P."/>
            <person name="Goncalves S."/>
        </authorList>
    </citation>
    <scope>NUCLEOTIDE SEQUENCE [LARGE SCALE GENOMIC DNA]</scope>
    <source>
        <strain evidence="2">cv. HL8</strain>
    </source>
</reference>
<comment type="caution">
    <text evidence="1">The sequence shown here is derived from an EMBL/GenBank/DDBJ whole genome shotgun (WGS) entry which is preliminary data.</text>
</comment>
<dbReference type="EMBL" id="PKMF04000023">
    <property type="protein sequence ID" value="KAK7857972.1"/>
    <property type="molecule type" value="Genomic_DNA"/>
</dbReference>
<accession>A0AAW0M210</accession>
<sequence>MRNIEAIPASGHENLEEEMVIYVAVGIDVKECLSILLWALHNCGGKRICIIHLELYDPQYTMLIIN</sequence>
<keyword evidence="2" id="KW-1185">Reference proteome</keyword>
<gene>
    <name evidence="1" type="primary">PUB55_1</name>
    <name evidence="1" type="ORF">CFP56_015285</name>
</gene>
<dbReference type="AlphaFoldDB" id="A0AAW0M210"/>
<evidence type="ECO:0000313" key="1">
    <source>
        <dbReference type="EMBL" id="KAK7857972.1"/>
    </source>
</evidence>